<evidence type="ECO:0000313" key="3">
    <source>
        <dbReference type="Proteomes" id="UP001316384"/>
    </source>
</evidence>
<feature type="transmembrane region" description="Helical" evidence="1">
    <location>
        <begin position="147"/>
        <end position="171"/>
    </location>
</feature>
<keyword evidence="1" id="KW-0472">Membrane</keyword>
<accession>A0ABY5KLD7</accession>
<dbReference type="EMBL" id="CP101987">
    <property type="protein sequence ID" value="UUI71311.1"/>
    <property type="molecule type" value="Genomic_DNA"/>
</dbReference>
<dbReference type="RefSeq" id="WP_227575399.1">
    <property type="nucleotide sequence ID" value="NZ_CP101987.1"/>
</dbReference>
<reference evidence="2 3" key="1">
    <citation type="submission" date="2022-07" db="EMBL/GenBank/DDBJ databases">
        <title>Novel species in genus cellulomonas.</title>
        <authorList>
            <person name="Ye L."/>
        </authorList>
    </citation>
    <scope>NUCLEOTIDE SEQUENCE [LARGE SCALE GENOMIC DNA]</scope>
    <source>
        <strain evidence="3">zg-B89</strain>
    </source>
</reference>
<evidence type="ECO:0008006" key="4">
    <source>
        <dbReference type="Google" id="ProtNLM"/>
    </source>
</evidence>
<keyword evidence="3" id="KW-1185">Reference proteome</keyword>
<gene>
    <name evidence="2" type="ORF">NP048_16165</name>
</gene>
<proteinExistence type="predicted"/>
<evidence type="ECO:0000256" key="1">
    <source>
        <dbReference type="SAM" id="Phobius"/>
    </source>
</evidence>
<feature type="transmembrane region" description="Helical" evidence="1">
    <location>
        <begin position="26"/>
        <end position="50"/>
    </location>
</feature>
<name>A0ABY5KLD7_9CELL</name>
<dbReference type="Proteomes" id="UP001316384">
    <property type="component" value="Chromosome"/>
</dbReference>
<organism evidence="2 3">
    <name type="scientific">Cellulomonas xiejunii</name>
    <dbReference type="NCBI Taxonomy" id="2968083"/>
    <lineage>
        <taxon>Bacteria</taxon>
        <taxon>Bacillati</taxon>
        <taxon>Actinomycetota</taxon>
        <taxon>Actinomycetes</taxon>
        <taxon>Micrococcales</taxon>
        <taxon>Cellulomonadaceae</taxon>
        <taxon>Cellulomonas</taxon>
    </lineage>
</organism>
<feature type="transmembrane region" description="Helical" evidence="1">
    <location>
        <begin position="62"/>
        <end position="83"/>
    </location>
</feature>
<feature type="transmembrane region" description="Helical" evidence="1">
    <location>
        <begin position="217"/>
        <end position="238"/>
    </location>
</feature>
<keyword evidence="1" id="KW-1133">Transmembrane helix</keyword>
<feature type="transmembrane region" description="Helical" evidence="1">
    <location>
        <begin position="95"/>
        <end position="121"/>
    </location>
</feature>
<protein>
    <recommendedName>
        <fullName evidence="4">ABC transporter permease</fullName>
    </recommendedName>
</protein>
<evidence type="ECO:0000313" key="2">
    <source>
        <dbReference type="EMBL" id="UUI71311.1"/>
    </source>
</evidence>
<keyword evidence="1" id="KW-0812">Transmembrane</keyword>
<sequence>MTAGTAAPARTTTPVAHTARRLGAALLVMAGWFWGIAVPVLALVTVVVWLVNGSVDVSVAVYARQASLWFPFSLAIMLVAAYLRVHVASGMTRRTFVRAAVLVEVAAGLAYAAILTAVILAERAVHAALGWDATINEIQLTDESSPFWLLFLDLAVPFVLGNLSGLLVGIVYQTRGGWWGTLTLPLTVGPVAVSQYVAGARLVDLPGVWTTTPGGDMALAVGIGAALGTVMLLVFATLTRRAQLASNA</sequence>
<feature type="transmembrane region" description="Helical" evidence="1">
    <location>
        <begin position="178"/>
        <end position="197"/>
    </location>
</feature>